<gene>
    <name evidence="3" type="ORF">XSR1_20161</name>
</gene>
<dbReference type="InterPro" id="IPR013762">
    <property type="entry name" value="Integrase-like_cat_sf"/>
</dbReference>
<dbReference type="SUPFAM" id="SSF56349">
    <property type="entry name" value="DNA breaking-rejoining enzymes"/>
    <property type="match status" value="1"/>
</dbReference>
<comment type="caution">
    <text evidence="3">The sequence shown here is derived from an EMBL/GenBank/DDBJ whole genome shotgun (WGS) entry which is preliminary data.</text>
</comment>
<dbReference type="STRING" id="1427518.XSR1_20161"/>
<accession>W1IWY7</accession>
<organism evidence="3 4">
    <name type="scientific">Xenorhabdus szentirmaii DSM 16338</name>
    <dbReference type="NCBI Taxonomy" id="1427518"/>
    <lineage>
        <taxon>Bacteria</taxon>
        <taxon>Pseudomonadati</taxon>
        <taxon>Pseudomonadota</taxon>
        <taxon>Gammaproteobacteria</taxon>
        <taxon>Enterobacterales</taxon>
        <taxon>Morganellaceae</taxon>
        <taxon>Xenorhabdus</taxon>
    </lineage>
</organism>
<evidence type="ECO:0000313" key="3">
    <source>
        <dbReference type="EMBL" id="CDL82338.1"/>
    </source>
</evidence>
<evidence type="ECO:0000259" key="2">
    <source>
        <dbReference type="Pfam" id="PF00589"/>
    </source>
</evidence>
<dbReference type="AlphaFoldDB" id="W1IWY7"/>
<name>W1IWY7_9GAMM</name>
<keyword evidence="4" id="KW-1185">Reference proteome</keyword>
<sequence length="59" mass="7019">MAMFTGLRKSEIFNLTWDRVNMGGHYFWIETTKNGDPLELPITDTLQMERCPSHVRYNR</sequence>
<dbReference type="EMBL" id="CBXF010000077">
    <property type="protein sequence ID" value="CDL82338.1"/>
    <property type="molecule type" value="Genomic_DNA"/>
</dbReference>
<dbReference type="GO" id="GO:0003677">
    <property type="term" value="F:DNA binding"/>
    <property type="evidence" value="ECO:0007669"/>
    <property type="project" value="InterPro"/>
</dbReference>
<dbReference type="InterPro" id="IPR011010">
    <property type="entry name" value="DNA_brk_join_enz"/>
</dbReference>
<dbReference type="Pfam" id="PF00589">
    <property type="entry name" value="Phage_integrase"/>
    <property type="match status" value="1"/>
</dbReference>
<proteinExistence type="predicted"/>
<evidence type="ECO:0000256" key="1">
    <source>
        <dbReference type="ARBA" id="ARBA00023172"/>
    </source>
</evidence>
<protein>
    <recommendedName>
        <fullName evidence="2">Tyr recombinase domain-containing protein</fullName>
    </recommendedName>
</protein>
<dbReference type="GO" id="GO:0006310">
    <property type="term" value="P:DNA recombination"/>
    <property type="evidence" value="ECO:0007669"/>
    <property type="project" value="UniProtKB-KW"/>
</dbReference>
<evidence type="ECO:0000313" key="4">
    <source>
        <dbReference type="Proteomes" id="UP000019202"/>
    </source>
</evidence>
<dbReference type="GO" id="GO:0015074">
    <property type="term" value="P:DNA integration"/>
    <property type="evidence" value="ECO:0007669"/>
    <property type="project" value="InterPro"/>
</dbReference>
<dbReference type="InterPro" id="IPR002104">
    <property type="entry name" value="Integrase_catalytic"/>
</dbReference>
<dbReference type="Proteomes" id="UP000019202">
    <property type="component" value="Unassembled WGS sequence"/>
</dbReference>
<reference evidence="3" key="1">
    <citation type="submission" date="2013-11" db="EMBL/GenBank/DDBJ databases">
        <title>Draft genome sequence and annotation of the entomopathogenic bacteria, Xenorhabdus cabanillasi strain JM26 and Xenorhabdus szentirmai strain DSM 16338.</title>
        <authorList>
            <person name="Gualtieri M."/>
            <person name="Ogier J.C."/>
            <person name="Pages S."/>
            <person name="Givaudan A."/>
            <person name="Gaudriault S."/>
        </authorList>
    </citation>
    <scope>NUCLEOTIDE SEQUENCE [LARGE SCALE GENOMIC DNA]</scope>
    <source>
        <strain evidence="3">DSM 16338</strain>
    </source>
</reference>
<keyword evidence="1" id="KW-0233">DNA recombination</keyword>
<feature type="domain" description="Tyr recombinase" evidence="2">
    <location>
        <begin position="2"/>
        <end position="46"/>
    </location>
</feature>
<dbReference type="Gene3D" id="1.10.443.10">
    <property type="entry name" value="Intergrase catalytic core"/>
    <property type="match status" value="1"/>
</dbReference>